<evidence type="ECO:0000256" key="1">
    <source>
        <dbReference type="ARBA" id="ARBA00022908"/>
    </source>
</evidence>
<evidence type="ECO:0000256" key="3">
    <source>
        <dbReference type="SAM" id="MobiDB-lite"/>
    </source>
</evidence>
<dbReference type="Gene3D" id="1.10.443.10">
    <property type="entry name" value="Intergrase catalytic core"/>
    <property type="match status" value="1"/>
</dbReference>
<evidence type="ECO:0000313" key="6">
    <source>
        <dbReference type="Proteomes" id="UP001549036"/>
    </source>
</evidence>
<dbReference type="InterPro" id="IPR050090">
    <property type="entry name" value="Tyrosine_recombinase_XerCD"/>
</dbReference>
<feature type="domain" description="Tyr recombinase" evidence="4">
    <location>
        <begin position="18"/>
        <end position="188"/>
    </location>
</feature>
<dbReference type="PANTHER" id="PTHR30349">
    <property type="entry name" value="PHAGE INTEGRASE-RELATED"/>
    <property type="match status" value="1"/>
</dbReference>
<evidence type="ECO:0000259" key="4">
    <source>
        <dbReference type="PROSITE" id="PS51898"/>
    </source>
</evidence>
<dbReference type="SUPFAM" id="SSF56349">
    <property type="entry name" value="DNA breaking-rejoining enzymes"/>
    <property type="match status" value="1"/>
</dbReference>
<accession>A0ABV2HLR9</accession>
<keyword evidence="1" id="KW-0229">DNA integration</keyword>
<dbReference type="InterPro" id="IPR011010">
    <property type="entry name" value="DNA_brk_join_enz"/>
</dbReference>
<name>A0ABV2HLR9_9HYPH</name>
<comment type="caution">
    <text evidence="5">The sequence shown here is derived from an EMBL/GenBank/DDBJ whole genome shotgun (WGS) entry which is preliminary data.</text>
</comment>
<organism evidence="5 6">
    <name type="scientific">Mesorhizobium shonense</name>
    <dbReference type="NCBI Taxonomy" id="1209948"/>
    <lineage>
        <taxon>Bacteria</taxon>
        <taxon>Pseudomonadati</taxon>
        <taxon>Pseudomonadota</taxon>
        <taxon>Alphaproteobacteria</taxon>
        <taxon>Hyphomicrobiales</taxon>
        <taxon>Phyllobacteriaceae</taxon>
        <taxon>Mesorhizobium</taxon>
    </lineage>
</organism>
<dbReference type="InterPro" id="IPR013762">
    <property type="entry name" value="Integrase-like_cat_sf"/>
</dbReference>
<dbReference type="InterPro" id="IPR002104">
    <property type="entry name" value="Integrase_catalytic"/>
</dbReference>
<dbReference type="PANTHER" id="PTHR30349:SF64">
    <property type="entry name" value="PROPHAGE INTEGRASE INTD-RELATED"/>
    <property type="match status" value="1"/>
</dbReference>
<dbReference type="CDD" id="cd00796">
    <property type="entry name" value="INT_Rci_Hp1_C"/>
    <property type="match status" value="1"/>
</dbReference>
<reference evidence="5 6" key="1">
    <citation type="submission" date="2024-06" db="EMBL/GenBank/DDBJ databases">
        <title>Genomic Encyclopedia of Type Strains, Phase IV (KMG-IV): sequencing the most valuable type-strain genomes for metagenomic binning, comparative biology and taxonomic classification.</title>
        <authorList>
            <person name="Goeker M."/>
        </authorList>
    </citation>
    <scope>NUCLEOTIDE SEQUENCE [LARGE SCALE GENOMIC DNA]</scope>
    <source>
        <strain evidence="5 6">DSM 29846</strain>
    </source>
</reference>
<dbReference type="Proteomes" id="UP001549036">
    <property type="component" value="Unassembled WGS sequence"/>
</dbReference>
<gene>
    <name evidence="5" type="ORF">ABID26_000506</name>
</gene>
<keyword evidence="6" id="KW-1185">Reference proteome</keyword>
<dbReference type="EMBL" id="JBEPLM010000001">
    <property type="protein sequence ID" value="MET3591127.1"/>
    <property type="molecule type" value="Genomic_DNA"/>
</dbReference>
<protein>
    <submittedName>
        <fullName evidence="5">Integrase</fullName>
    </submittedName>
</protein>
<evidence type="ECO:0000256" key="2">
    <source>
        <dbReference type="ARBA" id="ARBA00023172"/>
    </source>
</evidence>
<dbReference type="Pfam" id="PF00589">
    <property type="entry name" value="Phage_integrase"/>
    <property type="match status" value="1"/>
</dbReference>
<keyword evidence="2" id="KW-0233">DNA recombination</keyword>
<evidence type="ECO:0000313" key="5">
    <source>
        <dbReference type="EMBL" id="MET3591127.1"/>
    </source>
</evidence>
<sequence>MGDIHSLPEFRRQKERAGRIRFLERDEEARLFAALRSRSEDAYRLSVFLVDTGCRLGEALGLIWNDIQEHRVSFWITKSGRSRTIPMTERVKEVIKLPPTTEGRRPKGPFTKLTQAQYRAIWNEAKAEVGLGADEQVVPHILRHTCASRLVQGGIDIRRVQMWLGHQTLSMTMRYAHLATNDLDGCVVVLEKPRADEAQHSAENSVFASPLTAPSPVKTARKQSGTEPAKARRKSSKGK</sequence>
<dbReference type="PROSITE" id="PS51898">
    <property type="entry name" value="TYR_RECOMBINASE"/>
    <property type="match status" value="1"/>
</dbReference>
<proteinExistence type="predicted"/>
<feature type="region of interest" description="Disordered" evidence="3">
    <location>
        <begin position="198"/>
        <end position="239"/>
    </location>
</feature>